<protein>
    <recommendedName>
        <fullName evidence="1">F-box domain-containing protein</fullName>
    </recommendedName>
</protein>
<accession>A0A0C3PMV6</accession>
<dbReference type="AlphaFoldDB" id="A0A0C3PMV6"/>
<reference evidence="3" key="2">
    <citation type="submission" date="2015-01" db="EMBL/GenBank/DDBJ databases">
        <title>Evolutionary Origins and Diversification of the Mycorrhizal Mutualists.</title>
        <authorList>
            <consortium name="DOE Joint Genome Institute"/>
            <consortium name="Mycorrhizal Genomics Consortium"/>
            <person name="Kohler A."/>
            <person name="Kuo A."/>
            <person name="Nagy L.G."/>
            <person name="Floudas D."/>
            <person name="Copeland A."/>
            <person name="Barry K.W."/>
            <person name="Cichocki N."/>
            <person name="Veneault-Fourrey C."/>
            <person name="LaButti K."/>
            <person name="Lindquist E.A."/>
            <person name="Lipzen A."/>
            <person name="Lundell T."/>
            <person name="Morin E."/>
            <person name="Murat C."/>
            <person name="Riley R."/>
            <person name="Ohm R."/>
            <person name="Sun H."/>
            <person name="Tunlid A."/>
            <person name="Henrissat B."/>
            <person name="Grigoriev I.V."/>
            <person name="Hibbett D.S."/>
            <person name="Martin F."/>
        </authorList>
    </citation>
    <scope>NUCLEOTIDE SEQUENCE [LARGE SCALE GENOMIC DNA]</scope>
    <source>
        <strain evidence="3">Marx 270</strain>
    </source>
</reference>
<evidence type="ECO:0000259" key="1">
    <source>
        <dbReference type="Pfam" id="PF12937"/>
    </source>
</evidence>
<keyword evidence="3" id="KW-1185">Reference proteome</keyword>
<dbReference type="Proteomes" id="UP000054217">
    <property type="component" value="Unassembled WGS sequence"/>
</dbReference>
<sequence length="56" mass="6100">LSPVARLPNEILALIFLHAIQSPAPNSALLSQLVISSVCRAWRTVALSTPEYWATI</sequence>
<dbReference type="OrthoDB" id="2690721at2759"/>
<evidence type="ECO:0000313" key="2">
    <source>
        <dbReference type="EMBL" id="KIO09699.1"/>
    </source>
</evidence>
<dbReference type="InterPro" id="IPR001810">
    <property type="entry name" value="F-box_dom"/>
</dbReference>
<dbReference type="HOGENOM" id="CLU_018544_6_3_1"/>
<dbReference type="Gene3D" id="1.20.1280.50">
    <property type="match status" value="1"/>
</dbReference>
<dbReference type="Pfam" id="PF12937">
    <property type="entry name" value="F-box-like"/>
    <property type="match status" value="1"/>
</dbReference>
<proteinExistence type="predicted"/>
<evidence type="ECO:0000313" key="3">
    <source>
        <dbReference type="Proteomes" id="UP000054217"/>
    </source>
</evidence>
<feature type="non-terminal residue" evidence="2">
    <location>
        <position position="56"/>
    </location>
</feature>
<dbReference type="EMBL" id="KN831954">
    <property type="protein sequence ID" value="KIO09699.1"/>
    <property type="molecule type" value="Genomic_DNA"/>
</dbReference>
<dbReference type="InParanoid" id="A0A0C3PMV6"/>
<name>A0A0C3PMV6_PISTI</name>
<organism evidence="2 3">
    <name type="scientific">Pisolithus tinctorius Marx 270</name>
    <dbReference type="NCBI Taxonomy" id="870435"/>
    <lineage>
        <taxon>Eukaryota</taxon>
        <taxon>Fungi</taxon>
        <taxon>Dikarya</taxon>
        <taxon>Basidiomycota</taxon>
        <taxon>Agaricomycotina</taxon>
        <taxon>Agaricomycetes</taxon>
        <taxon>Agaricomycetidae</taxon>
        <taxon>Boletales</taxon>
        <taxon>Sclerodermatineae</taxon>
        <taxon>Pisolithaceae</taxon>
        <taxon>Pisolithus</taxon>
    </lineage>
</organism>
<dbReference type="SUPFAM" id="SSF81383">
    <property type="entry name" value="F-box domain"/>
    <property type="match status" value="1"/>
</dbReference>
<gene>
    <name evidence="2" type="ORF">M404DRAFT_53135</name>
</gene>
<feature type="domain" description="F-box" evidence="1">
    <location>
        <begin position="5"/>
        <end position="55"/>
    </location>
</feature>
<dbReference type="InterPro" id="IPR036047">
    <property type="entry name" value="F-box-like_dom_sf"/>
</dbReference>
<feature type="non-terminal residue" evidence="2">
    <location>
        <position position="1"/>
    </location>
</feature>
<reference evidence="2 3" key="1">
    <citation type="submission" date="2014-04" db="EMBL/GenBank/DDBJ databases">
        <authorList>
            <consortium name="DOE Joint Genome Institute"/>
            <person name="Kuo A."/>
            <person name="Kohler A."/>
            <person name="Costa M.D."/>
            <person name="Nagy L.G."/>
            <person name="Floudas D."/>
            <person name="Copeland A."/>
            <person name="Barry K.W."/>
            <person name="Cichocki N."/>
            <person name="Veneault-Fourrey C."/>
            <person name="LaButti K."/>
            <person name="Lindquist E.A."/>
            <person name="Lipzen A."/>
            <person name="Lundell T."/>
            <person name="Morin E."/>
            <person name="Murat C."/>
            <person name="Sun H."/>
            <person name="Tunlid A."/>
            <person name="Henrissat B."/>
            <person name="Grigoriev I.V."/>
            <person name="Hibbett D.S."/>
            <person name="Martin F."/>
            <person name="Nordberg H.P."/>
            <person name="Cantor M.N."/>
            <person name="Hua S.X."/>
        </authorList>
    </citation>
    <scope>NUCLEOTIDE SEQUENCE [LARGE SCALE GENOMIC DNA]</scope>
    <source>
        <strain evidence="2 3">Marx 270</strain>
    </source>
</reference>